<keyword evidence="3" id="KW-0645">Protease</keyword>
<accession>A0A932CNT6</accession>
<dbReference type="PRINTS" id="PR00786">
    <property type="entry name" value="NEPRILYSIN"/>
</dbReference>
<dbReference type="PANTHER" id="PTHR11733:SF167">
    <property type="entry name" value="FI17812P1-RELATED"/>
    <property type="match status" value="1"/>
</dbReference>
<evidence type="ECO:0000256" key="3">
    <source>
        <dbReference type="ARBA" id="ARBA00022670"/>
    </source>
</evidence>
<protein>
    <submittedName>
        <fullName evidence="10">M13 family metallopeptidase</fullName>
    </submittedName>
</protein>
<evidence type="ECO:0000256" key="4">
    <source>
        <dbReference type="ARBA" id="ARBA00022723"/>
    </source>
</evidence>
<dbReference type="PROSITE" id="PS51885">
    <property type="entry name" value="NEPRILYSIN"/>
    <property type="match status" value="1"/>
</dbReference>
<evidence type="ECO:0000313" key="11">
    <source>
        <dbReference type="Proteomes" id="UP000769766"/>
    </source>
</evidence>
<keyword evidence="6" id="KW-0862">Zinc</keyword>
<dbReference type="SUPFAM" id="SSF55486">
    <property type="entry name" value="Metalloproteases ('zincins'), catalytic domain"/>
    <property type="match status" value="1"/>
</dbReference>
<dbReference type="InterPro" id="IPR000718">
    <property type="entry name" value="Peptidase_M13"/>
</dbReference>
<evidence type="ECO:0000313" key="10">
    <source>
        <dbReference type="EMBL" id="MBI2876806.1"/>
    </source>
</evidence>
<dbReference type="Proteomes" id="UP000769766">
    <property type="component" value="Unassembled WGS sequence"/>
</dbReference>
<dbReference type="GO" id="GO:0005886">
    <property type="term" value="C:plasma membrane"/>
    <property type="evidence" value="ECO:0007669"/>
    <property type="project" value="TreeGrafter"/>
</dbReference>
<dbReference type="Gene3D" id="3.40.390.10">
    <property type="entry name" value="Collagenase (Catalytic Domain)"/>
    <property type="match status" value="1"/>
</dbReference>
<dbReference type="EMBL" id="JACPRF010000240">
    <property type="protein sequence ID" value="MBI2876806.1"/>
    <property type="molecule type" value="Genomic_DNA"/>
</dbReference>
<dbReference type="InterPro" id="IPR024079">
    <property type="entry name" value="MetalloPept_cat_dom_sf"/>
</dbReference>
<dbReference type="Pfam" id="PF01431">
    <property type="entry name" value="Peptidase_M13"/>
    <property type="match status" value="1"/>
</dbReference>
<comment type="cofactor">
    <cofactor evidence="1">
        <name>Zn(2+)</name>
        <dbReference type="ChEBI" id="CHEBI:29105"/>
    </cofactor>
</comment>
<gene>
    <name evidence="10" type="ORF">HYY20_07985</name>
</gene>
<dbReference type="InterPro" id="IPR018497">
    <property type="entry name" value="Peptidase_M13_C"/>
</dbReference>
<dbReference type="GO" id="GO:0004222">
    <property type="term" value="F:metalloendopeptidase activity"/>
    <property type="evidence" value="ECO:0007669"/>
    <property type="project" value="InterPro"/>
</dbReference>
<comment type="similarity">
    <text evidence="2">Belongs to the peptidase M13 family.</text>
</comment>
<evidence type="ECO:0000259" key="9">
    <source>
        <dbReference type="Pfam" id="PF05649"/>
    </source>
</evidence>
<dbReference type="InterPro" id="IPR008753">
    <property type="entry name" value="Peptidase_M13_N"/>
</dbReference>
<keyword evidence="5" id="KW-0378">Hydrolase</keyword>
<evidence type="ECO:0000256" key="7">
    <source>
        <dbReference type="ARBA" id="ARBA00023049"/>
    </source>
</evidence>
<dbReference type="AlphaFoldDB" id="A0A932CNT6"/>
<organism evidence="10 11">
    <name type="scientific">Tectimicrobiota bacterium</name>
    <dbReference type="NCBI Taxonomy" id="2528274"/>
    <lineage>
        <taxon>Bacteria</taxon>
        <taxon>Pseudomonadati</taxon>
        <taxon>Nitrospinota/Tectimicrobiota group</taxon>
        <taxon>Candidatus Tectimicrobiota</taxon>
    </lineage>
</organism>
<dbReference type="PANTHER" id="PTHR11733">
    <property type="entry name" value="ZINC METALLOPROTEASE FAMILY M13 NEPRILYSIN-RELATED"/>
    <property type="match status" value="1"/>
</dbReference>
<comment type="caution">
    <text evidence="10">The sequence shown here is derived from an EMBL/GenBank/DDBJ whole genome shotgun (WGS) entry which is preliminary data.</text>
</comment>
<evidence type="ECO:0000256" key="6">
    <source>
        <dbReference type="ARBA" id="ARBA00022833"/>
    </source>
</evidence>
<dbReference type="CDD" id="cd08662">
    <property type="entry name" value="M13"/>
    <property type="match status" value="1"/>
</dbReference>
<dbReference type="GO" id="GO:0016485">
    <property type="term" value="P:protein processing"/>
    <property type="evidence" value="ECO:0007669"/>
    <property type="project" value="TreeGrafter"/>
</dbReference>
<name>A0A932CNT6_UNCTE</name>
<feature type="domain" description="Peptidase M13 C-terminal" evidence="8">
    <location>
        <begin position="297"/>
        <end position="496"/>
    </location>
</feature>
<evidence type="ECO:0000259" key="8">
    <source>
        <dbReference type="Pfam" id="PF01431"/>
    </source>
</evidence>
<evidence type="ECO:0000256" key="1">
    <source>
        <dbReference type="ARBA" id="ARBA00001947"/>
    </source>
</evidence>
<evidence type="ECO:0000256" key="2">
    <source>
        <dbReference type="ARBA" id="ARBA00007357"/>
    </source>
</evidence>
<keyword evidence="7" id="KW-0482">Metalloprotease</keyword>
<dbReference type="Pfam" id="PF05649">
    <property type="entry name" value="Peptidase_M13_N"/>
    <property type="match status" value="1"/>
</dbReference>
<proteinExistence type="inferred from homology"/>
<sequence length="497" mass="56312">MGFPDPDIYLKNDKYNASLRQYYQRNVARGLRLLGESNTDAERHADQIVKIESVLAKYHPDYGNSASLYYTLLQDLELLVPPMDWMAFFQGLGHPEIQDLFYDAKFLKELGKALRPYPVDTFRAYLRWVLIKGFRPYLPDAYRQPVDPPEGWVPLADPPRWKQCVDDTSWLLGEVVGKALVETEDLQARIPPVQEMMAQVEVAFGGRVDRAPWLDAVSRAATEEKLDRIEVQFGFPAQWPDLSGLPIAPDAYLANAVEALTFRFQREMALYGRPVDRSAWGPGLRPQTVSASNSLLKNQIHLFAGMLRPPFFNPDYPLAMNYGGIGSVMAHELAHGFGHAGRFFDAMGAYEDLWSRSTNRAFDQRAQCLTRQYARYETAPGLRFKVNGKRTLEENQADGNGLRLAYDAYQKVAEAQPDNGGLGDLTADQLFFVSYAQNFCEAVRPQRVGYYASRSWSRYAPHKYRVNGPVSNSPEFAAAFQCTLGKPMNPSKKCEIW</sequence>
<keyword evidence="4" id="KW-0479">Metal-binding</keyword>
<feature type="domain" description="Peptidase M13 N-terminal" evidence="9">
    <location>
        <begin position="2"/>
        <end position="236"/>
    </location>
</feature>
<evidence type="ECO:0000256" key="5">
    <source>
        <dbReference type="ARBA" id="ARBA00022801"/>
    </source>
</evidence>
<reference evidence="10" key="1">
    <citation type="submission" date="2020-07" db="EMBL/GenBank/DDBJ databases">
        <title>Huge and variable diversity of episymbiotic CPR bacteria and DPANN archaea in groundwater ecosystems.</title>
        <authorList>
            <person name="He C.Y."/>
            <person name="Keren R."/>
            <person name="Whittaker M."/>
            <person name="Farag I.F."/>
            <person name="Doudna J."/>
            <person name="Cate J.H.D."/>
            <person name="Banfield J.F."/>
        </authorList>
    </citation>
    <scope>NUCLEOTIDE SEQUENCE</scope>
    <source>
        <strain evidence="10">NC_groundwater_672_Ag_B-0.1um_62_36</strain>
    </source>
</reference>
<dbReference type="GO" id="GO:0046872">
    <property type="term" value="F:metal ion binding"/>
    <property type="evidence" value="ECO:0007669"/>
    <property type="project" value="UniProtKB-KW"/>
</dbReference>